<comment type="caution">
    <text evidence="1">The sequence shown here is derived from an EMBL/GenBank/DDBJ whole genome shotgun (WGS) entry which is preliminary data.</text>
</comment>
<accession>A0AAD9PZJ0</accession>
<dbReference type="AlphaFoldDB" id="A0AAD9PZJ0"/>
<organism evidence="1 2">
    <name type="scientific">Acropora cervicornis</name>
    <name type="common">Staghorn coral</name>
    <dbReference type="NCBI Taxonomy" id="6130"/>
    <lineage>
        <taxon>Eukaryota</taxon>
        <taxon>Metazoa</taxon>
        <taxon>Cnidaria</taxon>
        <taxon>Anthozoa</taxon>
        <taxon>Hexacorallia</taxon>
        <taxon>Scleractinia</taxon>
        <taxon>Astrocoeniina</taxon>
        <taxon>Acroporidae</taxon>
        <taxon>Acropora</taxon>
    </lineage>
</organism>
<name>A0AAD9PZJ0_ACRCE</name>
<reference evidence="1" key="1">
    <citation type="journal article" date="2023" name="G3 (Bethesda)">
        <title>Whole genome assembly and annotation of the endangered Caribbean coral Acropora cervicornis.</title>
        <authorList>
            <person name="Selwyn J.D."/>
            <person name="Vollmer S.V."/>
        </authorList>
    </citation>
    <scope>NUCLEOTIDE SEQUENCE</scope>
    <source>
        <strain evidence="1">K2</strain>
    </source>
</reference>
<gene>
    <name evidence="1" type="ORF">P5673_027538</name>
</gene>
<evidence type="ECO:0000313" key="1">
    <source>
        <dbReference type="EMBL" id="KAK2551560.1"/>
    </source>
</evidence>
<sequence>MASPAKKARKSNFSAPEIAVLTEKYENIDTLQCIFTNSVKKHKEKQRVTLRTTQEVKDKWKNLQCMAKKEFSRYKKEKKKTS</sequence>
<evidence type="ECO:0000313" key="2">
    <source>
        <dbReference type="Proteomes" id="UP001249851"/>
    </source>
</evidence>
<keyword evidence="2" id="KW-1185">Reference proteome</keyword>
<protein>
    <submittedName>
        <fullName evidence="1">Uncharacterized protein</fullName>
    </submittedName>
</protein>
<proteinExistence type="predicted"/>
<dbReference type="EMBL" id="JARQWQ010000096">
    <property type="protein sequence ID" value="KAK2551560.1"/>
    <property type="molecule type" value="Genomic_DNA"/>
</dbReference>
<dbReference type="Proteomes" id="UP001249851">
    <property type="component" value="Unassembled WGS sequence"/>
</dbReference>
<reference evidence="1" key="2">
    <citation type="journal article" date="2023" name="Science">
        <title>Genomic signatures of disease resistance in endangered staghorn corals.</title>
        <authorList>
            <person name="Vollmer S.V."/>
            <person name="Selwyn J.D."/>
            <person name="Despard B.A."/>
            <person name="Roesel C.L."/>
        </authorList>
    </citation>
    <scope>NUCLEOTIDE SEQUENCE</scope>
    <source>
        <strain evidence="1">K2</strain>
    </source>
</reference>
<feature type="non-terminal residue" evidence="1">
    <location>
        <position position="82"/>
    </location>
</feature>